<accession>A0A370H4I1</accession>
<evidence type="ECO:0000313" key="2">
    <source>
        <dbReference type="Proteomes" id="UP000255355"/>
    </source>
</evidence>
<dbReference type="RefSeq" id="WP_246011324.1">
    <property type="nucleotide sequence ID" value="NZ_QQAZ01000005.1"/>
</dbReference>
<dbReference type="EMBL" id="QQAZ01000005">
    <property type="protein sequence ID" value="RDI51055.1"/>
    <property type="molecule type" value="Genomic_DNA"/>
</dbReference>
<gene>
    <name evidence="1" type="ORF">DFR68_105532</name>
</gene>
<comment type="caution">
    <text evidence="1">The sequence shown here is derived from an EMBL/GenBank/DDBJ whole genome shotgun (WGS) entry which is preliminary data.</text>
</comment>
<proteinExistence type="predicted"/>
<name>A0A370H4I1_9NOCA</name>
<dbReference type="AlphaFoldDB" id="A0A370H4I1"/>
<dbReference type="InterPro" id="IPR011990">
    <property type="entry name" value="TPR-like_helical_dom_sf"/>
</dbReference>
<organism evidence="1 2">
    <name type="scientific">Nocardia mexicana</name>
    <dbReference type="NCBI Taxonomy" id="279262"/>
    <lineage>
        <taxon>Bacteria</taxon>
        <taxon>Bacillati</taxon>
        <taxon>Actinomycetota</taxon>
        <taxon>Actinomycetes</taxon>
        <taxon>Mycobacteriales</taxon>
        <taxon>Nocardiaceae</taxon>
        <taxon>Nocardia</taxon>
    </lineage>
</organism>
<dbReference type="Proteomes" id="UP000255355">
    <property type="component" value="Unassembled WGS sequence"/>
</dbReference>
<evidence type="ECO:0008006" key="3">
    <source>
        <dbReference type="Google" id="ProtNLM"/>
    </source>
</evidence>
<reference evidence="1 2" key="1">
    <citation type="submission" date="2018-07" db="EMBL/GenBank/DDBJ databases">
        <title>Genomic Encyclopedia of Type Strains, Phase IV (KMG-IV): sequencing the most valuable type-strain genomes for metagenomic binning, comparative biology and taxonomic classification.</title>
        <authorList>
            <person name="Goeker M."/>
        </authorList>
    </citation>
    <scope>NUCLEOTIDE SEQUENCE [LARGE SCALE GENOMIC DNA]</scope>
    <source>
        <strain evidence="1 2">DSM 44952</strain>
    </source>
</reference>
<dbReference type="Gene3D" id="1.25.40.10">
    <property type="entry name" value="Tetratricopeptide repeat domain"/>
    <property type="match status" value="1"/>
</dbReference>
<dbReference type="STRING" id="1210089.GCA_001613165_04692"/>
<evidence type="ECO:0000313" key="1">
    <source>
        <dbReference type="EMBL" id="RDI51055.1"/>
    </source>
</evidence>
<keyword evidence="2" id="KW-1185">Reference proteome</keyword>
<sequence length="436" mass="47528">MPPNRQFQQRREAMPSAILPGQIMSRAELAEAVNQYLWHTKGERREMDAHTIARYERGVIRWPNDSYREAFRVVLHATDTELGFTPARRRREQAGQQIGTAIAELIRPLQPGVVATDFEDLIDWSGKPPTRADWSDVVRVRFATRAAASAENKLGGGTATSLAMQFVHRLGCLVRAQASPAVRRALLEAVGNLSGVAGYAAFDAGDHATADRRFRFALACADAAGSWELRASTLADMARRAAYAGDTDAALSLIEVAQVRSDRLSATVRAMLSALRAQYLATMGRGDDALTEVARADEYFAGRMPATDAPWLCFYDEAEHLGSTGKALIPVAMATRQIETVAERIGRAVELQPADYPRSQTFSLIRLATITMQLGDPRAAAELGMRAVENTGRLDSLRLRTELRSLAAAAARHSDVSDAANLHESISHHTAPKAAP</sequence>
<protein>
    <recommendedName>
        <fullName evidence="3">XRE family transcriptional regulator</fullName>
    </recommendedName>
</protein>